<evidence type="ECO:0000313" key="4">
    <source>
        <dbReference type="EMBL" id="PLW31710.1"/>
    </source>
</evidence>
<dbReference type="InterPro" id="IPR050951">
    <property type="entry name" value="Retrovirus_Pol_polyprotein"/>
</dbReference>
<proteinExistence type="predicted"/>
<feature type="compositionally biased region" description="Acidic residues" evidence="2">
    <location>
        <begin position="386"/>
        <end position="403"/>
    </location>
</feature>
<evidence type="ECO:0000256" key="2">
    <source>
        <dbReference type="SAM" id="MobiDB-lite"/>
    </source>
</evidence>
<dbReference type="SUPFAM" id="SSF53098">
    <property type="entry name" value="Ribonuclease H-like"/>
    <property type="match status" value="1"/>
</dbReference>
<dbReference type="PANTHER" id="PTHR37984:SF5">
    <property type="entry name" value="PROTEIN NYNRIN-LIKE"/>
    <property type="match status" value="1"/>
</dbReference>
<accession>A0A2N5U1U0</accession>
<feature type="domain" description="Integrase catalytic" evidence="3">
    <location>
        <begin position="113"/>
        <end position="271"/>
    </location>
</feature>
<dbReference type="EMBL" id="PGCI01000262">
    <property type="protein sequence ID" value="PLW31710.1"/>
    <property type="molecule type" value="Genomic_DNA"/>
</dbReference>
<protein>
    <recommendedName>
        <fullName evidence="3">Integrase catalytic domain-containing protein</fullName>
    </recommendedName>
</protein>
<dbReference type="PANTHER" id="PTHR37984">
    <property type="entry name" value="PROTEIN CBG26694"/>
    <property type="match status" value="1"/>
</dbReference>
<dbReference type="InterPro" id="IPR012337">
    <property type="entry name" value="RNaseH-like_sf"/>
</dbReference>
<keyword evidence="1" id="KW-0694">RNA-binding</keyword>
<sequence length="418" mass="48789">MKDYLGTLTRPSACTDQEFQKIKRRSQNYFIEEDQLKKKRAPFSQVVISVTEEQHRIMKALHEDLGHRGMTETYKRIKLRYWWEGMKKIVKKWVQSCEGCQKRSRILQKEDGKATYKNTLFERVSMDAVHIKAGKWKYIVIARDDFSGWVETVALAKLKSKNVAEWFLTEWIYRYGVPQEVTVDGGAEFKKELKTAVRKVGTNLRTVTPYYPEAQGMVERGHKEIKDALTKLCGEDGKKWKEYLPLVTFADRISTKRTTGYSPYELQFGQIAVLPVDHELGSFLTVNWSDIRTTAELLEARAKQLGAQAEMIEEAQSLKPGDLVLVYNKALETQWGNLFKHKWHGPYRIVKQIKNGPYILQELDGTLLTRSFAANHIKKFYPRGELEEEEGEELTQEEEDEEDEHFRIPEYEEEEVED</sequence>
<name>A0A2N5U1U0_9BASI</name>
<dbReference type="Pfam" id="PF00665">
    <property type="entry name" value="rve"/>
    <property type="match status" value="1"/>
</dbReference>
<feature type="region of interest" description="Disordered" evidence="2">
    <location>
        <begin position="383"/>
        <end position="418"/>
    </location>
</feature>
<dbReference type="Pfam" id="PF17921">
    <property type="entry name" value="Integrase_H2C2"/>
    <property type="match status" value="1"/>
</dbReference>
<gene>
    <name evidence="4" type="ORF">PCASD_20408</name>
</gene>
<dbReference type="PROSITE" id="PS50994">
    <property type="entry name" value="INTEGRASE"/>
    <property type="match status" value="1"/>
</dbReference>
<dbReference type="InterPro" id="IPR036397">
    <property type="entry name" value="RNaseH_sf"/>
</dbReference>
<dbReference type="Proteomes" id="UP000235392">
    <property type="component" value="Unassembled WGS sequence"/>
</dbReference>
<dbReference type="GO" id="GO:0015074">
    <property type="term" value="P:DNA integration"/>
    <property type="evidence" value="ECO:0007669"/>
    <property type="project" value="InterPro"/>
</dbReference>
<dbReference type="AlphaFoldDB" id="A0A2N5U1U0"/>
<organism evidence="4 5">
    <name type="scientific">Puccinia coronata f. sp. avenae</name>
    <dbReference type="NCBI Taxonomy" id="200324"/>
    <lineage>
        <taxon>Eukaryota</taxon>
        <taxon>Fungi</taxon>
        <taxon>Dikarya</taxon>
        <taxon>Basidiomycota</taxon>
        <taxon>Pucciniomycotina</taxon>
        <taxon>Pucciniomycetes</taxon>
        <taxon>Pucciniales</taxon>
        <taxon>Pucciniaceae</taxon>
        <taxon>Puccinia</taxon>
    </lineage>
</organism>
<comment type="caution">
    <text evidence="4">The sequence shown here is derived from an EMBL/GenBank/DDBJ whole genome shotgun (WGS) entry which is preliminary data.</text>
</comment>
<dbReference type="InterPro" id="IPR001584">
    <property type="entry name" value="Integrase_cat-core"/>
</dbReference>
<dbReference type="GO" id="GO:0003723">
    <property type="term" value="F:RNA binding"/>
    <property type="evidence" value="ECO:0007669"/>
    <property type="project" value="UniProtKB-KW"/>
</dbReference>
<dbReference type="FunFam" id="1.10.340.70:FF:000001">
    <property type="entry name" value="Retrovirus-related Pol polyprotein from transposon gypsy-like Protein"/>
    <property type="match status" value="1"/>
</dbReference>
<dbReference type="Gene3D" id="3.30.420.10">
    <property type="entry name" value="Ribonuclease H-like superfamily/Ribonuclease H"/>
    <property type="match status" value="1"/>
</dbReference>
<reference evidence="4 5" key="1">
    <citation type="submission" date="2017-11" db="EMBL/GenBank/DDBJ databases">
        <title>De novo assembly and phasing of dikaryotic genomes from two isolates of Puccinia coronata f. sp. avenae, the causal agent of oat crown rust.</title>
        <authorList>
            <person name="Miller M.E."/>
            <person name="Zhang Y."/>
            <person name="Omidvar V."/>
            <person name="Sperschneider J."/>
            <person name="Schwessinger B."/>
            <person name="Raley C."/>
            <person name="Palmer J.M."/>
            <person name="Garnica D."/>
            <person name="Upadhyaya N."/>
            <person name="Rathjen J."/>
            <person name="Taylor J.M."/>
            <person name="Park R.F."/>
            <person name="Dodds P.N."/>
            <person name="Hirsch C.D."/>
            <person name="Kianian S.F."/>
            <person name="Figueroa M."/>
        </authorList>
    </citation>
    <scope>NUCLEOTIDE SEQUENCE [LARGE SCALE GENOMIC DNA]</scope>
    <source>
        <strain evidence="4">12SD80</strain>
    </source>
</reference>
<evidence type="ECO:0000256" key="1">
    <source>
        <dbReference type="ARBA" id="ARBA00022884"/>
    </source>
</evidence>
<evidence type="ECO:0000313" key="5">
    <source>
        <dbReference type="Proteomes" id="UP000235392"/>
    </source>
</evidence>
<dbReference type="InterPro" id="IPR041588">
    <property type="entry name" value="Integrase_H2C2"/>
</dbReference>
<evidence type="ECO:0000259" key="3">
    <source>
        <dbReference type="PROSITE" id="PS50994"/>
    </source>
</evidence>
<dbReference type="GO" id="GO:0005634">
    <property type="term" value="C:nucleus"/>
    <property type="evidence" value="ECO:0007669"/>
    <property type="project" value="UniProtKB-ARBA"/>
</dbReference>
<dbReference type="Gene3D" id="1.10.340.70">
    <property type="match status" value="1"/>
</dbReference>